<keyword evidence="4" id="KW-1185">Reference proteome</keyword>
<reference evidence="3 4" key="1">
    <citation type="submission" date="2021-03" db="EMBL/GenBank/DDBJ databases">
        <title>Genome sequencing of Marinobacter sp. LPB0319.</title>
        <authorList>
            <person name="Kim J."/>
        </authorList>
    </citation>
    <scope>NUCLEOTIDE SEQUENCE [LARGE SCALE GENOMIC DNA]</scope>
    <source>
        <strain evidence="3 4">LPB0319</strain>
    </source>
</reference>
<dbReference type="Pfam" id="PF13362">
    <property type="entry name" value="Toprim_3"/>
    <property type="match status" value="1"/>
</dbReference>
<dbReference type="InterPro" id="IPR006171">
    <property type="entry name" value="TOPRIM_dom"/>
</dbReference>
<dbReference type="RefSeq" id="WP_206644280.1">
    <property type="nucleotide sequence ID" value="NZ_CP071247.1"/>
</dbReference>
<dbReference type="Proteomes" id="UP000663555">
    <property type="component" value="Chromosome"/>
</dbReference>
<evidence type="ECO:0000313" key="4">
    <source>
        <dbReference type="Proteomes" id="UP000663555"/>
    </source>
</evidence>
<evidence type="ECO:0000313" key="3">
    <source>
        <dbReference type="EMBL" id="QSP95073.1"/>
    </source>
</evidence>
<feature type="region of interest" description="Disordered" evidence="1">
    <location>
        <begin position="1"/>
        <end position="22"/>
    </location>
</feature>
<dbReference type="InterPro" id="IPR034154">
    <property type="entry name" value="TOPRIM_DnaG/twinkle"/>
</dbReference>
<dbReference type="CDD" id="cd01029">
    <property type="entry name" value="TOPRIM_primases"/>
    <property type="match status" value="1"/>
</dbReference>
<dbReference type="EMBL" id="CP071247">
    <property type="protein sequence ID" value="QSP95073.1"/>
    <property type="molecule type" value="Genomic_DNA"/>
</dbReference>
<feature type="domain" description="Toprim" evidence="2">
    <location>
        <begin position="230"/>
        <end position="330"/>
    </location>
</feature>
<protein>
    <submittedName>
        <fullName evidence="3">Toprim domain-containing protein</fullName>
    </submittedName>
</protein>
<evidence type="ECO:0000256" key="1">
    <source>
        <dbReference type="SAM" id="MobiDB-lite"/>
    </source>
</evidence>
<organism evidence="3 4">
    <name type="scientific">Marinobacter salinisoli</name>
    <dbReference type="NCBI Taxonomy" id="2769486"/>
    <lineage>
        <taxon>Bacteria</taxon>
        <taxon>Pseudomonadati</taxon>
        <taxon>Pseudomonadota</taxon>
        <taxon>Gammaproteobacteria</taxon>
        <taxon>Pseudomonadales</taxon>
        <taxon>Marinobacteraceae</taxon>
        <taxon>Marinobacter</taxon>
    </lineage>
</organism>
<evidence type="ECO:0000259" key="2">
    <source>
        <dbReference type="Pfam" id="PF13362"/>
    </source>
</evidence>
<sequence>MKKAPATEAAKRLTRHKYNSTQPETRTVRSCADCLASIHATLLQADITPVDVDALMARIQITDGEVIRFATAGKPRHKNGWLIAYHDRGLPHVVIAGDWSSGAETKWIAGTTSSLTAAEKQRLQHRIHEARETRKAKQIRQWERVAAKAARLWHASSPAAPNHPYLRRKGIQAHGARQIGRNIVLLITDFYGKAWSLQTINEAGEKRLLAGGRKSGNFVVVAGPACPARILICEGYATGCTLAELHPEALVLAALDCGNLKTVATGARNRWPSVELIICGDDDRKTPGNPGAKGAHAAAVAASAKLALPTWPPAAPLHLSDFNDLINWQGGAA</sequence>
<name>A0ABX7MXZ5_9GAMM</name>
<accession>A0ABX7MXZ5</accession>
<proteinExistence type="predicted"/>
<gene>
    <name evidence="3" type="ORF">LPB19_01225</name>
</gene>